<gene>
    <name evidence="8" type="ORF">DS742_10555</name>
</gene>
<keyword evidence="5" id="KW-1133">Transmembrane helix</keyword>
<dbReference type="OrthoDB" id="597657at2"/>
<dbReference type="GO" id="GO:0005886">
    <property type="term" value="C:plasma membrane"/>
    <property type="evidence" value="ECO:0007669"/>
    <property type="project" value="TreeGrafter"/>
</dbReference>
<dbReference type="PANTHER" id="PTHR43531:SF11">
    <property type="entry name" value="METHYL-ACCEPTING CHEMOTAXIS PROTEIN 3"/>
    <property type="match status" value="1"/>
</dbReference>
<feature type="compositionally biased region" description="Polar residues" evidence="4">
    <location>
        <begin position="334"/>
        <end position="350"/>
    </location>
</feature>
<dbReference type="SMART" id="SM00283">
    <property type="entry name" value="MA"/>
    <property type="match status" value="1"/>
</dbReference>
<dbReference type="PANTHER" id="PTHR43531">
    <property type="entry name" value="PROTEIN ICFG"/>
    <property type="match status" value="1"/>
</dbReference>
<comment type="similarity">
    <text evidence="2">Belongs to the methyl-accepting chemotaxis (MCP) protein family.</text>
</comment>
<keyword evidence="1" id="KW-0145">Chemotaxis</keyword>
<reference evidence="8 9" key="1">
    <citation type="submission" date="2018-07" db="EMBL/GenBank/DDBJ databases">
        <title>New species, Clostridium PI-S10-A1B.</title>
        <authorList>
            <person name="Krishna G."/>
            <person name="Summeta K."/>
            <person name="Shikha S."/>
            <person name="Prabhu P.B."/>
            <person name="Suresh K."/>
        </authorList>
    </citation>
    <scope>NUCLEOTIDE SEQUENCE [LARGE SCALE GENOMIC DNA]</scope>
    <source>
        <strain evidence="8 9">PI-S10-A1B</strain>
    </source>
</reference>
<evidence type="ECO:0000256" key="2">
    <source>
        <dbReference type="ARBA" id="ARBA00029447"/>
    </source>
</evidence>
<dbReference type="InterPro" id="IPR003660">
    <property type="entry name" value="HAMP_dom"/>
</dbReference>
<accession>A0A3E2NDC9</accession>
<evidence type="ECO:0000259" key="7">
    <source>
        <dbReference type="PROSITE" id="PS50885"/>
    </source>
</evidence>
<sequence length="574" mass="62900">MNIIKNLKVANKLWLIIFPAVFALIFLLVFFIYRSNQIMEDSKTALYDEVFVSTDKILNADRDFYQAAIVQKEIYLDKDKLTDEDINKLIADYDENVKQVQDRVTTALDNVKSNEALYRNYQHSTAKLTLEQLYTAFQADFQTWLNAYDIKNGTGDMELSQSGFDKAREDINLMTELLEDYAKTRSAEIENSVTQSIRTSVATIAAVIFLIALFSIQTVRYLKINIQYITGISKRIAQGELSLEIDEKKITRDELGQLCDATGQTLRQLNEYNSYINEITEVLDIMAGGDMRITLSQEYSGRFSSIKSSLLRISSSLNKTLTTIADTSRHIDSSSRQISDTAQSLAQSTTEQASSVEELSASIADVSQLVHKNAASVTEAADYIGETVMDIKESNASMKQMLASMEEIGSSSGQINKIIAVINDIAFQTNILALNAAVEAARAGSAGKGFAVVADEVRNLATKSASAAQQTSSLIEDSIKAVSDGSKLAEDTAEALERVSSKASQINEIILKIKEASSEQAVSISQINQGIEQISSVVQTNAATAEESAASSEELSGQAALLYSEVGKFKLADV</sequence>
<comment type="caution">
    <text evidence="8">The sequence shown here is derived from an EMBL/GenBank/DDBJ whole genome shotgun (WGS) entry which is preliminary data.</text>
</comment>
<evidence type="ECO:0000256" key="5">
    <source>
        <dbReference type="SAM" id="Phobius"/>
    </source>
</evidence>
<dbReference type="RefSeq" id="WP_117416965.1">
    <property type="nucleotide sequence ID" value="NZ_QOHO01000029.1"/>
</dbReference>
<dbReference type="CDD" id="cd06225">
    <property type="entry name" value="HAMP"/>
    <property type="match status" value="1"/>
</dbReference>
<dbReference type="EMBL" id="QOHO01000029">
    <property type="protein sequence ID" value="RFZ79029.1"/>
    <property type="molecule type" value="Genomic_DNA"/>
</dbReference>
<feature type="domain" description="HAMP" evidence="7">
    <location>
        <begin position="220"/>
        <end position="274"/>
    </location>
</feature>
<evidence type="ECO:0000259" key="6">
    <source>
        <dbReference type="PROSITE" id="PS50111"/>
    </source>
</evidence>
<evidence type="ECO:0000256" key="1">
    <source>
        <dbReference type="ARBA" id="ARBA00022500"/>
    </source>
</evidence>
<dbReference type="Pfam" id="PF00015">
    <property type="entry name" value="MCPsignal"/>
    <property type="match status" value="1"/>
</dbReference>
<feature type="transmembrane region" description="Helical" evidence="5">
    <location>
        <begin position="13"/>
        <end position="33"/>
    </location>
</feature>
<dbReference type="GO" id="GO:0006935">
    <property type="term" value="P:chemotaxis"/>
    <property type="evidence" value="ECO:0007669"/>
    <property type="project" value="UniProtKB-KW"/>
</dbReference>
<dbReference type="Proteomes" id="UP000260680">
    <property type="component" value="Unassembled WGS sequence"/>
</dbReference>
<keyword evidence="5" id="KW-0812">Transmembrane</keyword>
<dbReference type="AlphaFoldDB" id="A0A3E2NDC9"/>
<dbReference type="InterPro" id="IPR004089">
    <property type="entry name" value="MCPsignal_dom"/>
</dbReference>
<dbReference type="Gene3D" id="6.10.340.10">
    <property type="match status" value="1"/>
</dbReference>
<evidence type="ECO:0000256" key="4">
    <source>
        <dbReference type="SAM" id="MobiDB-lite"/>
    </source>
</evidence>
<protein>
    <submittedName>
        <fullName evidence="8">Methyl-accepting chemotaxis protein</fullName>
    </submittedName>
</protein>
<proteinExistence type="inferred from homology"/>
<dbReference type="Gene3D" id="1.10.287.950">
    <property type="entry name" value="Methyl-accepting chemotaxis protein"/>
    <property type="match status" value="1"/>
</dbReference>
<dbReference type="PROSITE" id="PS50885">
    <property type="entry name" value="HAMP"/>
    <property type="match status" value="1"/>
</dbReference>
<feature type="domain" description="Methyl-accepting transducer" evidence="6">
    <location>
        <begin position="327"/>
        <end position="556"/>
    </location>
</feature>
<feature type="region of interest" description="Disordered" evidence="4">
    <location>
        <begin position="330"/>
        <end position="350"/>
    </location>
</feature>
<dbReference type="GO" id="GO:0004888">
    <property type="term" value="F:transmembrane signaling receptor activity"/>
    <property type="evidence" value="ECO:0007669"/>
    <property type="project" value="TreeGrafter"/>
</dbReference>
<dbReference type="SUPFAM" id="SSF58104">
    <property type="entry name" value="Methyl-accepting chemotaxis protein (MCP) signaling domain"/>
    <property type="match status" value="1"/>
</dbReference>
<evidence type="ECO:0000313" key="9">
    <source>
        <dbReference type="Proteomes" id="UP000260680"/>
    </source>
</evidence>
<dbReference type="GO" id="GO:0007165">
    <property type="term" value="P:signal transduction"/>
    <property type="evidence" value="ECO:0007669"/>
    <property type="project" value="UniProtKB-KW"/>
</dbReference>
<dbReference type="CDD" id="cd11386">
    <property type="entry name" value="MCP_signal"/>
    <property type="match status" value="1"/>
</dbReference>
<dbReference type="PROSITE" id="PS50111">
    <property type="entry name" value="CHEMOTAXIS_TRANSDUC_2"/>
    <property type="match status" value="1"/>
</dbReference>
<evidence type="ECO:0000313" key="8">
    <source>
        <dbReference type="EMBL" id="RFZ79029.1"/>
    </source>
</evidence>
<keyword evidence="5" id="KW-0472">Membrane</keyword>
<name>A0A3E2NDC9_9FIRM</name>
<organism evidence="8 9">
    <name type="scientific">Lacrimispora amygdalina</name>
    <dbReference type="NCBI Taxonomy" id="253257"/>
    <lineage>
        <taxon>Bacteria</taxon>
        <taxon>Bacillati</taxon>
        <taxon>Bacillota</taxon>
        <taxon>Clostridia</taxon>
        <taxon>Lachnospirales</taxon>
        <taxon>Lachnospiraceae</taxon>
        <taxon>Lacrimispora</taxon>
    </lineage>
</organism>
<keyword evidence="3" id="KW-0807">Transducer</keyword>
<evidence type="ECO:0000256" key="3">
    <source>
        <dbReference type="PROSITE-ProRule" id="PRU00284"/>
    </source>
</evidence>
<dbReference type="InterPro" id="IPR051310">
    <property type="entry name" value="MCP_chemotaxis"/>
</dbReference>